<organism evidence="2">
    <name type="scientific">Schistosoma mansoni</name>
    <name type="common">Blood fluke</name>
    <dbReference type="NCBI Taxonomy" id="6183"/>
    <lineage>
        <taxon>Eukaryota</taxon>
        <taxon>Metazoa</taxon>
        <taxon>Spiralia</taxon>
        <taxon>Lophotrochozoa</taxon>
        <taxon>Platyhelminthes</taxon>
        <taxon>Trematoda</taxon>
        <taxon>Digenea</taxon>
        <taxon>Strigeidida</taxon>
        <taxon>Schistosomatoidea</taxon>
        <taxon>Schistosomatidae</taxon>
        <taxon>Schistosoma</taxon>
    </lineage>
</organism>
<reference evidence="2" key="1">
    <citation type="submission" date="2019-11" db="UniProtKB">
        <authorList>
            <consortium name="WormBaseParasite"/>
        </authorList>
    </citation>
    <scope>IDENTIFICATION</scope>
    <source>
        <strain evidence="2">Puerto Rican</strain>
    </source>
</reference>
<evidence type="ECO:0000313" key="2">
    <source>
        <dbReference type="WBParaSite" id="Smp_075040.2"/>
    </source>
</evidence>
<name>A0A5K4EGP6_SCHMA</name>
<sequence>MSQSITVPVTLIRSFKYRTTSYLPLSNISQSATVKDLFDRIHHEVKTSSAIPPPFKNLCYGKLISSNLTHIIETYYGPTGISNH</sequence>
<protein>
    <submittedName>
        <fullName evidence="2">Uncharacterized protein</fullName>
    </submittedName>
</protein>
<dbReference type="Pfam" id="PF10209">
    <property type="entry name" value="DUF2340"/>
    <property type="match status" value="1"/>
</dbReference>
<dbReference type="PANTHER" id="PTHR18444:SF9">
    <property type="entry name" value="UPF0538 PROTEIN C2ORF76"/>
    <property type="match status" value="1"/>
</dbReference>
<dbReference type="AlphaFoldDB" id="A0A5K4EGP6"/>
<comment type="similarity">
    <text evidence="1">Belongs to the UPF0538 family.</text>
</comment>
<evidence type="ECO:0000256" key="1">
    <source>
        <dbReference type="ARBA" id="ARBA00007176"/>
    </source>
</evidence>
<dbReference type="ExpressionAtlas" id="A0A5K4EGP6">
    <property type="expression patterns" value="baseline"/>
</dbReference>
<dbReference type="InterPro" id="IPR018794">
    <property type="entry name" value="UPF0538"/>
</dbReference>
<proteinExistence type="inferred from homology"/>
<dbReference type="InParanoid" id="A0A5K4EGP6"/>
<dbReference type="WBParaSite" id="Smp_075040.2">
    <property type="protein sequence ID" value="Smp_075040.2"/>
    <property type="gene ID" value="Smp_075040"/>
</dbReference>
<accession>A0A5K4EGP6</accession>
<dbReference type="PANTHER" id="PTHR18444">
    <property type="entry name" value="UPF0538 FAMILY MEMBER"/>
    <property type="match status" value="1"/>
</dbReference>